<dbReference type="Pfam" id="PF17782">
    <property type="entry name" value="WHD_DprA"/>
    <property type="match status" value="1"/>
</dbReference>
<dbReference type="GO" id="GO:0009294">
    <property type="term" value="P:DNA-mediated transformation"/>
    <property type="evidence" value="ECO:0007669"/>
    <property type="project" value="InterPro"/>
</dbReference>
<dbReference type="PANTHER" id="PTHR43022:SF1">
    <property type="entry name" value="PROTEIN SMF"/>
    <property type="match status" value="1"/>
</dbReference>
<comment type="similarity">
    <text evidence="1">Belongs to the DprA/Smf family.</text>
</comment>
<dbReference type="InterPro" id="IPR057666">
    <property type="entry name" value="DrpA_SLOG"/>
</dbReference>
<dbReference type="OrthoDB" id="9785707at2"/>
<protein>
    <submittedName>
        <fullName evidence="4">DNA protecting protein DprA</fullName>
    </submittedName>
</protein>
<dbReference type="SUPFAM" id="SSF102405">
    <property type="entry name" value="MCP/YpsA-like"/>
    <property type="match status" value="1"/>
</dbReference>
<dbReference type="SUPFAM" id="SSF47781">
    <property type="entry name" value="RuvA domain 2-like"/>
    <property type="match status" value="1"/>
</dbReference>
<dbReference type="Pfam" id="PF02481">
    <property type="entry name" value="DNA_processg_A"/>
    <property type="match status" value="1"/>
</dbReference>
<dbReference type="InterPro" id="IPR036388">
    <property type="entry name" value="WH-like_DNA-bd_sf"/>
</dbReference>
<evidence type="ECO:0000259" key="3">
    <source>
        <dbReference type="Pfam" id="PF17782"/>
    </source>
</evidence>
<reference evidence="4 5" key="1">
    <citation type="submission" date="2016-11" db="EMBL/GenBank/DDBJ databases">
        <title>Trade-off between light-utilization and light-protection in marine flavobacteria.</title>
        <authorList>
            <person name="Kumagai Y."/>
        </authorList>
    </citation>
    <scope>NUCLEOTIDE SEQUENCE [LARGE SCALE GENOMIC DNA]</scope>
    <source>
        <strain evidence="4 5">JCM 13191</strain>
    </source>
</reference>
<evidence type="ECO:0000313" key="4">
    <source>
        <dbReference type="EMBL" id="ARN79459.1"/>
    </source>
</evidence>
<dbReference type="Gene3D" id="1.10.10.10">
    <property type="entry name" value="Winged helix-like DNA-binding domain superfamily/Winged helix DNA-binding domain"/>
    <property type="match status" value="1"/>
</dbReference>
<dbReference type="STRING" id="331648.BST97_11200"/>
<feature type="domain" description="Smf/DprA SLOG" evidence="2">
    <location>
        <begin position="83"/>
        <end position="288"/>
    </location>
</feature>
<proteinExistence type="inferred from homology"/>
<accession>A0A1W6MPQ0</accession>
<dbReference type="InterPro" id="IPR041614">
    <property type="entry name" value="DprA_WH"/>
</dbReference>
<dbReference type="Proteomes" id="UP000193431">
    <property type="component" value="Chromosome"/>
</dbReference>
<dbReference type="InterPro" id="IPR010994">
    <property type="entry name" value="RuvA_2-like"/>
</dbReference>
<dbReference type="NCBIfam" id="TIGR00732">
    <property type="entry name" value="dprA"/>
    <property type="match status" value="1"/>
</dbReference>
<evidence type="ECO:0000313" key="5">
    <source>
        <dbReference type="Proteomes" id="UP000193431"/>
    </source>
</evidence>
<evidence type="ECO:0000256" key="1">
    <source>
        <dbReference type="ARBA" id="ARBA00006525"/>
    </source>
</evidence>
<dbReference type="InterPro" id="IPR003488">
    <property type="entry name" value="DprA"/>
</dbReference>
<dbReference type="AlphaFoldDB" id="A0A1W6MPQ0"/>
<dbReference type="Gene3D" id="3.40.50.450">
    <property type="match status" value="1"/>
</dbReference>
<feature type="domain" description="DprA winged helix" evidence="3">
    <location>
        <begin position="308"/>
        <end position="361"/>
    </location>
</feature>
<gene>
    <name evidence="4" type="ORF">BST97_11200</name>
</gene>
<keyword evidence="5" id="KW-1185">Reference proteome</keyword>
<dbReference type="PANTHER" id="PTHR43022">
    <property type="entry name" value="PROTEIN SMF"/>
    <property type="match status" value="1"/>
</dbReference>
<evidence type="ECO:0000259" key="2">
    <source>
        <dbReference type="Pfam" id="PF02481"/>
    </source>
</evidence>
<dbReference type="EMBL" id="CP019344">
    <property type="protein sequence ID" value="ARN79459.1"/>
    <property type="molecule type" value="Genomic_DNA"/>
</dbReference>
<name>A0A1W6MPQ0_9FLAO</name>
<organism evidence="4 5">
    <name type="scientific">Nonlabens spongiae</name>
    <dbReference type="NCBI Taxonomy" id="331648"/>
    <lineage>
        <taxon>Bacteria</taxon>
        <taxon>Pseudomonadati</taxon>
        <taxon>Bacteroidota</taxon>
        <taxon>Flavobacteriia</taxon>
        <taxon>Flavobacteriales</taxon>
        <taxon>Flavobacteriaceae</taxon>
        <taxon>Nonlabens</taxon>
    </lineage>
</organism>
<sequence length="366" mass="41181">MNPTELLSLLALKKAPLVGDILAKKLIREFGSASAVFEQDKPSIAALEGMGDKKASFIENKTFLFKKAEKELEFIEKHRIKYRVYYNDDYSKRLQYCPDGPIIYFEKGKIELDNPYVLSIVGTRQITTNAAAFLEKFISEIAPLNPIIVSGYAYGVDILAHKLAIENKLQTVAVLAHGLNQTYPRNHEAYNEQMMENGGFISDFWHSDSFDRKNFLGRNRIIAGLSEATVVIESASKGGSLVTADLASDYNREVFAVPGRVNDKYSIGCNELIKQAKAHMLTKTEDIAYILGWEKKQDIAIQKQLFVELNDEEKQVFKYLKKADKELLDIIAMDLQMPVHKVASMLMGMELKGVVKPLPGKLFTLA</sequence>